<dbReference type="Gene3D" id="3.90.1300.10">
    <property type="entry name" value="Amidase signature (AS) domain"/>
    <property type="match status" value="1"/>
</dbReference>
<proteinExistence type="predicted"/>
<dbReference type="EMBL" id="LR134476">
    <property type="protein sequence ID" value="VEI13024.1"/>
    <property type="molecule type" value="Genomic_DNA"/>
</dbReference>
<evidence type="ECO:0000313" key="3">
    <source>
        <dbReference type="EMBL" id="VEI13024.1"/>
    </source>
</evidence>
<feature type="domain" description="Amidase" evidence="2">
    <location>
        <begin position="35"/>
        <end position="402"/>
    </location>
</feature>
<dbReference type="OrthoDB" id="5175573at2"/>
<dbReference type="PANTHER" id="PTHR11895">
    <property type="entry name" value="TRANSAMIDASE"/>
    <property type="match status" value="1"/>
</dbReference>
<dbReference type="Proteomes" id="UP000269542">
    <property type="component" value="Chromosome"/>
</dbReference>
<dbReference type="RefSeq" id="WP_126416184.1">
    <property type="nucleotide sequence ID" value="NZ_LR134476.1"/>
</dbReference>
<dbReference type="PROSITE" id="PS00571">
    <property type="entry name" value="AMIDASES"/>
    <property type="match status" value="1"/>
</dbReference>
<keyword evidence="4" id="KW-1185">Reference proteome</keyword>
<dbReference type="InterPro" id="IPR020556">
    <property type="entry name" value="Amidase_CS"/>
</dbReference>
<reference evidence="3 4" key="1">
    <citation type="submission" date="2018-12" db="EMBL/GenBank/DDBJ databases">
        <authorList>
            <consortium name="Pathogen Informatics"/>
        </authorList>
    </citation>
    <scope>NUCLEOTIDE SEQUENCE [LARGE SCALE GENOMIC DNA]</scope>
    <source>
        <strain evidence="3 4">NCTC13354</strain>
    </source>
</reference>
<name>A0A448PDM9_9ACTO</name>
<organism evidence="3 4">
    <name type="scientific">Trueperella bialowiezensis</name>
    <dbReference type="NCBI Taxonomy" id="312285"/>
    <lineage>
        <taxon>Bacteria</taxon>
        <taxon>Bacillati</taxon>
        <taxon>Actinomycetota</taxon>
        <taxon>Actinomycetes</taxon>
        <taxon>Actinomycetales</taxon>
        <taxon>Actinomycetaceae</taxon>
        <taxon>Trueperella</taxon>
    </lineage>
</organism>
<dbReference type="InterPro" id="IPR023631">
    <property type="entry name" value="Amidase_dom"/>
</dbReference>
<dbReference type="AlphaFoldDB" id="A0A448PDM9"/>
<dbReference type="EC" id="3.5.1.86" evidence="3"/>
<dbReference type="InterPro" id="IPR000120">
    <property type="entry name" value="Amidase"/>
</dbReference>
<keyword evidence="3" id="KW-0378">Hydrolase</keyword>
<protein>
    <submittedName>
        <fullName evidence="3">Mandelamide hydrolase</fullName>
        <ecNumber evidence="3">3.5.1.86</ecNumber>
    </submittedName>
</protein>
<dbReference type="SUPFAM" id="SSF75304">
    <property type="entry name" value="Amidase signature (AS) enzymes"/>
    <property type="match status" value="1"/>
</dbReference>
<dbReference type="KEGG" id="tbw:NCTC13354_00723"/>
<dbReference type="GO" id="GO:0050537">
    <property type="term" value="F:mandelamide amidase activity"/>
    <property type="evidence" value="ECO:0007669"/>
    <property type="project" value="UniProtKB-EC"/>
</dbReference>
<dbReference type="PANTHER" id="PTHR11895:SF176">
    <property type="entry name" value="AMIDASE AMID-RELATED"/>
    <property type="match status" value="1"/>
</dbReference>
<gene>
    <name evidence="3" type="primary">mdlY</name>
    <name evidence="3" type="ORF">NCTC13354_00723</name>
</gene>
<sequence length="427" mass="45541">MNDIDFATSVQSARAELGSGSNSFVFVTKNNSSAVSNGSLAGLPIAVKDVIDCVDMPTAYGAYNFIHYPDTSATVVQRLVDAGAVVVGKTNTHQFAFGTTGDVSSAGPVTHPEDRSRMAGGSSSGSGTAVARGIVPVALGTDTAGSVRIPAAMVGCVGFKPTWNRLPLDGVMPLSPTLDVVGVLASSVEQLKKTWPVLSANESRVQTSTGELPIRFANLADHPQVRLSSRIREQWRITCKSLSDQGVELSDCREGIDLEKLRSLYLTIIGYESIQIHDPLLSSRPDIYDPQIRERIENLRGVTDEQYEAALDARNRERESVEQAFEAYDAIILPTVGIETPAIGQRDIQDDSGVSNAWGGLAELTNPWNVLGFPAISVPIPVTRGLPLGLQIVGKLNEDEKVIALAETVTKILGVSLSAQKATTISE</sequence>
<feature type="region of interest" description="Disordered" evidence="1">
    <location>
        <begin position="104"/>
        <end position="127"/>
    </location>
</feature>
<accession>A0A448PDM9</accession>
<evidence type="ECO:0000313" key="4">
    <source>
        <dbReference type="Proteomes" id="UP000269542"/>
    </source>
</evidence>
<dbReference type="InterPro" id="IPR036928">
    <property type="entry name" value="AS_sf"/>
</dbReference>
<evidence type="ECO:0000256" key="1">
    <source>
        <dbReference type="SAM" id="MobiDB-lite"/>
    </source>
</evidence>
<dbReference type="Pfam" id="PF01425">
    <property type="entry name" value="Amidase"/>
    <property type="match status" value="1"/>
</dbReference>
<evidence type="ECO:0000259" key="2">
    <source>
        <dbReference type="Pfam" id="PF01425"/>
    </source>
</evidence>